<dbReference type="PROSITE" id="PS51257">
    <property type="entry name" value="PROKAR_LIPOPROTEIN"/>
    <property type="match status" value="1"/>
</dbReference>
<keyword evidence="4" id="KW-1185">Reference proteome</keyword>
<dbReference type="Proteomes" id="UP001177023">
    <property type="component" value="Unassembled WGS sequence"/>
</dbReference>
<name>A0AA36CX58_9BILA</name>
<comment type="caution">
    <text evidence="3">The sequence shown here is derived from an EMBL/GenBank/DDBJ whole genome shotgun (WGS) entry which is preliminary data.</text>
</comment>
<sequence>MKLFLALFGLIAFTHQVSATASCPSLSATADPTRTRTTSTPDTNSSPPRCPSGEFCYNDGTNDDCYVAMNCPKLPYDWWVVRTANSPVATADPAYCANSEETCYNDGTVDSCYTYYTTTDRPHTQAPSRDCVRVFWPMTPASVIAEANPSTGACPQNTHCEEGRTTNGQQGRFCIGNGYVDPNRLTVPWYFV</sequence>
<protein>
    <submittedName>
        <fullName evidence="3">Uncharacterized protein</fullName>
    </submittedName>
</protein>
<feature type="signal peptide" evidence="2">
    <location>
        <begin position="1"/>
        <end position="19"/>
    </location>
</feature>
<evidence type="ECO:0000256" key="2">
    <source>
        <dbReference type="SAM" id="SignalP"/>
    </source>
</evidence>
<gene>
    <name evidence="3" type="ORF">MSPICULIGERA_LOCUS14982</name>
</gene>
<feature type="compositionally biased region" description="Low complexity" evidence="1">
    <location>
        <begin position="27"/>
        <end position="47"/>
    </location>
</feature>
<feature type="chain" id="PRO_5041326275" evidence="2">
    <location>
        <begin position="20"/>
        <end position="192"/>
    </location>
</feature>
<evidence type="ECO:0000313" key="3">
    <source>
        <dbReference type="EMBL" id="CAJ0576694.1"/>
    </source>
</evidence>
<dbReference type="EMBL" id="CATQJA010002645">
    <property type="protein sequence ID" value="CAJ0576694.1"/>
    <property type="molecule type" value="Genomic_DNA"/>
</dbReference>
<proteinExistence type="predicted"/>
<dbReference type="AlphaFoldDB" id="A0AA36CX58"/>
<accession>A0AA36CX58</accession>
<evidence type="ECO:0000313" key="4">
    <source>
        <dbReference type="Proteomes" id="UP001177023"/>
    </source>
</evidence>
<organism evidence="3 4">
    <name type="scientific">Mesorhabditis spiculigera</name>
    <dbReference type="NCBI Taxonomy" id="96644"/>
    <lineage>
        <taxon>Eukaryota</taxon>
        <taxon>Metazoa</taxon>
        <taxon>Ecdysozoa</taxon>
        <taxon>Nematoda</taxon>
        <taxon>Chromadorea</taxon>
        <taxon>Rhabditida</taxon>
        <taxon>Rhabditina</taxon>
        <taxon>Rhabditomorpha</taxon>
        <taxon>Rhabditoidea</taxon>
        <taxon>Rhabditidae</taxon>
        <taxon>Mesorhabditinae</taxon>
        <taxon>Mesorhabditis</taxon>
    </lineage>
</organism>
<keyword evidence="2" id="KW-0732">Signal</keyword>
<evidence type="ECO:0000256" key="1">
    <source>
        <dbReference type="SAM" id="MobiDB-lite"/>
    </source>
</evidence>
<reference evidence="3" key="1">
    <citation type="submission" date="2023-06" db="EMBL/GenBank/DDBJ databases">
        <authorList>
            <person name="Delattre M."/>
        </authorList>
    </citation>
    <scope>NUCLEOTIDE SEQUENCE</scope>
    <source>
        <strain evidence="3">AF72</strain>
    </source>
</reference>
<feature type="region of interest" description="Disordered" evidence="1">
    <location>
        <begin position="24"/>
        <end position="48"/>
    </location>
</feature>
<feature type="non-terminal residue" evidence="3">
    <location>
        <position position="1"/>
    </location>
</feature>